<dbReference type="SUPFAM" id="SSF81606">
    <property type="entry name" value="PP2C-like"/>
    <property type="match status" value="1"/>
</dbReference>
<feature type="transmembrane region" description="Helical" evidence="2">
    <location>
        <begin position="575"/>
        <end position="597"/>
    </location>
</feature>
<evidence type="ECO:0000313" key="4">
    <source>
        <dbReference type="EMBL" id="PAU94456.1"/>
    </source>
</evidence>
<feature type="domain" description="PPM-type phosphatase" evidence="3">
    <location>
        <begin position="644"/>
        <end position="864"/>
    </location>
</feature>
<organism evidence="4 5">
    <name type="scientific">Fodinibius salipaludis</name>
    <dbReference type="NCBI Taxonomy" id="2032627"/>
    <lineage>
        <taxon>Bacteria</taxon>
        <taxon>Pseudomonadati</taxon>
        <taxon>Balneolota</taxon>
        <taxon>Balneolia</taxon>
        <taxon>Balneolales</taxon>
        <taxon>Balneolaceae</taxon>
        <taxon>Fodinibius</taxon>
    </lineage>
</organism>
<dbReference type="EMBL" id="NSKE01000004">
    <property type="protein sequence ID" value="PAU94456.1"/>
    <property type="molecule type" value="Genomic_DNA"/>
</dbReference>
<keyword evidence="2" id="KW-0812">Transmembrane</keyword>
<dbReference type="InterPro" id="IPR052016">
    <property type="entry name" value="Bact_Sigma-Reg"/>
</dbReference>
<feature type="transmembrane region" description="Helical" evidence="2">
    <location>
        <begin position="426"/>
        <end position="448"/>
    </location>
</feature>
<feature type="transmembrane region" description="Helical" evidence="2">
    <location>
        <begin position="303"/>
        <end position="322"/>
    </location>
</feature>
<dbReference type="PANTHER" id="PTHR43156:SF2">
    <property type="entry name" value="STAGE II SPORULATION PROTEIN E"/>
    <property type="match status" value="1"/>
</dbReference>
<evidence type="ECO:0000256" key="2">
    <source>
        <dbReference type="SAM" id="Phobius"/>
    </source>
</evidence>
<keyword evidence="5" id="KW-1185">Reference proteome</keyword>
<dbReference type="InterPro" id="IPR036457">
    <property type="entry name" value="PPM-type-like_dom_sf"/>
</dbReference>
<feature type="transmembrane region" description="Helical" evidence="2">
    <location>
        <begin position="468"/>
        <end position="489"/>
    </location>
</feature>
<feature type="transmembrane region" description="Helical" evidence="2">
    <location>
        <begin position="501"/>
        <end position="518"/>
    </location>
</feature>
<keyword evidence="2" id="KW-1133">Transmembrane helix</keyword>
<evidence type="ECO:0000259" key="3">
    <source>
        <dbReference type="SMART" id="SM00331"/>
    </source>
</evidence>
<dbReference type="InterPro" id="IPR001932">
    <property type="entry name" value="PPM-type_phosphatase-like_dom"/>
</dbReference>
<evidence type="ECO:0000313" key="5">
    <source>
        <dbReference type="Proteomes" id="UP000218831"/>
    </source>
</evidence>
<dbReference type="GO" id="GO:0016791">
    <property type="term" value="F:phosphatase activity"/>
    <property type="evidence" value="ECO:0007669"/>
    <property type="project" value="TreeGrafter"/>
</dbReference>
<evidence type="ECO:0000256" key="1">
    <source>
        <dbReference type="ARBA" id="ARBA00022801"/>
    </source>
</evidence>
<dbReference type="Gene3D" id="3.60.40.10">
    <property type="entry name" value="PPM-type phosphatase domain"/>
    <property type="match status" value="1"/>
</dbReference>
<feature type="transmembrane region" description="Helical" evidence="2">
    <location>
        <begin position="334"/>
        <end position="352"/>
    </location>
</feature>
<gene>
    <name evidence="4" type="ORF">CK503_06565</name>
</gene>
<sequence length="870" mass="98010">MSIIDKNTAFGVGDFIFVAVGLLCVFGFFLSYPSQEPRSVIQKTISEDSVAATANQVVRDLGYSLDDRQASEITLQSNTDLLDSLQLDNGRQTFIHSVSDSIPPGLHPYYWNIKFSNIRDNSQSTDDQNENIVVRLDEQGRLIEFLNPQNSLPGRPVHRRALIHAFDADADLSLWKTLPDSAWDRVLRFDFDEDYNSDSTPDTADVTDTERSHTFQRANIERLASYYLQIGGWNPEQFEFSDIQIETVHSQAVADVVVNASTPIMGQDLRINVRLLSSGALVNLDATYNPDGVEQNMPGLLEISRIAIVLIFTLTLIVLFYFRIRSRAVDTRSALIAGILTGLIVPATIFLQEWGTSSLMGVNAQSMDLLGLALQMGFSGAFTSVGVFALFAVGDSIMRQYWPQKLYSYDYLREGKFFNKPIGEMILRSMVLAFMLCGIWTVALSFAPNLFLEIERTFLAHEVAWAPIYLFLNSFWFSLLFALSIFAVAATQFYSTHKRKWLASLTIVIGVILIIPTFQNVGPVISEIVLFGILGIVFLAIFLKWDILTVFFTHFLFVLMLESSSGWVVSGSPDLPAFILLLIFLFGNAVAAVLFIVKGEKEQSLSGYVPDYVEELAQEQRIKQELRIARDVQQSFLPVETPRFKNLDLAAICKPAYETGGDYYDFVQLDDHRIAVTIGDVSGKGIQAAFYMTFIKGMLHSLCREIDSPAEILKKVNRLFYDNAQRGTFISLVYGIIDLKERTFRFARAGHNPILRVDGNNTNLEELKPKGIGIGLSRDRFDEHLEEVELSVEENNVIVLYTDGIVEALSETQRFYGTKRFNTLIKQNVRKSAKEILDLLAQDVRSFIGKAKQHDDMTIMVIKLNDQKEK</sequence>
<dbReference type="OrthoDB" id="9763484at2"/>
<dbReference type="SMART" id="SM00331">
    <property type="entry name" value="PP2C_SIG"/>
    <property type="match status" value="1"/>
</dbReference>
<name>A0A2A2G9N0_9BACT</name>
<feature type="transmembrane region" description="Helical" evidence="2">
    <location>
        <begin position="12"/>
        <end position="32"/>
    </location>
</feature>
<accession>A0A2A2G9N0</accession>
<dbReference type="Proteomes" id="UP000218831">
    <property type="component" value="Unassembled WGS sequence"/>
</dbReference>
<dbReference type="PANTHER" id="PTHR43156">
    <property type="entry name" value="STAGE II SPORULATION PROTEIN E-RELATED"/>
    <property type="match status" value="1"/>
</dbReference>
<comment type="caution">
    <text evidence="4">The sequence shown here is derived from an EMBL/GenBank/DDBJ whole genome shotgun (WGS) entry which is preliminary data.</text>
</comment>
<feature type="transmembrane region" description="Helical" evidence="2">
    <location>
        <begin position="550"/>
        <end position="569"/>
    </location>
</feature>
<protein>
    <recommendedName>
        <fullName evidence="3">PPM-type phosphatase domain-containing protein</fullName>
    </recommendedName>
</protein>
<dbReference type="RefSeq" id="WP_095605997.1">
    <property type="nucleotide sequence ID" value="NZ_NSKE01000004.1"/>
</dbReference>
<proteinExistence type="predicted"/>
<feature type="transmembrane region" description="Helical" evidence="2">
    <location>
        <begin position="372"/>
        <end position="393"/>
    </location>
</feature>
<dbReference type="Pfam" id="PF07228">
    <property type="entry name" value="SpoIIE"/>
    <property type="match status" value="1"/>
</dbReference>
<keyword evidence="1" id="KW-0378">Hydrolase</keyword>
<feature type="transmembrane region" description="Helical" evidence="2">
    <location>
        <begin position="524"/>
        <end position="543"/>
    </location>
</feature>
<dbReference type="AlphaFoldDB" id="A0A2A2G9N0"/>
<reference evidence="4 5" key="1">
    <citation type="submission" date="2017-08" db="EMBL/GenBank/DDBJ databases">
        <title>Aliifodinibius alkalisoli sp. nov., isolated from saline alkaline soil.</title>
        <authorList>
            <person name="Liu D."/>
            <person name="Zhang G."/>
        </authorList>
    </citation>
    <scope>NUCLEOTIDE SEQUENCE [LARGE SCALE GENOMIC DNA]</scope>
    <source>
        <strain evidence="4 5">WN023</strain>
    </source>
</reference>
<keyword evidence="2" id="KW-0472">Membrane</keyword>